<reference evidence="1" key="1">
    <citation type="journal article" date="2020" name="New Phytol.">
        <title>Comparative genomics reveals dynamic genome evolution in host specialist ectomycorrhizal fungi.</title>
        <authorList>
            <person name="Lofgren L.A."/>
            <person name="Nguyen N.H."/>
            <person name="Vilgalys R."/>
            <person name="Ruytinx J."/>
            <person name="Liao H.L."/>
            <person name="Branco S."/>
            <person name="Kuo A."/>
            <person name="LaButti K."/>
            <person name="Lipzen A."/>
            <person name="Andreopoulos W."/>
            <person name="Pangilinan J."/>
            <person name="Riley R."/>
            <person name="Hundley H."/>
            <person name="Na H."/>
            <person name="Barry K."/>
            <person name="Grigoriev I.V."/>
            <person name="Stajich J.E."/>
            <person name="Kennedy P.G."/>
        </authorList>
    </citation>
    <scope>NUCLEOTIDE SEQUENCE</scope>
    <source>
        <strain evidence="1">DOB743</strain>
    </source>
</reference>
<evidence type="ECO:0008006" key="3">
    <source>
        <dbReference type="Google" id="ProtNLM"/>
    </source>
</evidence>
<dbReference type="Proteomes" id="UP000714275">
    <property type="component" value="Unassembled WGS sequence"/>
</dbReference>
<keyword evidence="2" id="KW-1185">Reference proteome</keyword>
<dbReference type="Gene3D" id="2.40.128.320">
    <property type="entry name" value="Protein HRI1, N-terminal domain"/>
    <property type="match status" value="1"/>
</dbReference>
<dbReference type="Pfam" id="PF16815">
    <property type="entry name" value="HRI1"/>
    <property type="match status" value="1"/>
</dbReference>
<accession>A0A9P6ZXC8</accession>
<organism evidence="1 2">
    <name type="scientific">Suillus placidus</name>
    <dbReference type="NCBI Taxonomy" id="48579"/>
    <lineage>
        <taxon>Eukaryota</taxon>
        <taxon>Fungi</taxon>
        <taxon>Dikarya</taxon>
        <taxon>Basidiomycota</taxon>
        <taxon>Agaricomycotina</taxon>
        <taxon>Agaricomycetes</taxon>
        <taxon>Agaricomycetidae</taxon>
        <taxon>Boletales</taxon>
        <taxon>Suillineae</taxon>
        <taxon>Suillaceae</taxon>
        <taxon>Suillus</taxon>
    </lineage>
</organism>
<dbReference type="InterPro" id="IPR031818">
    <property type="entry name" value="Hri1"/>
</dbReference>
<gene>
    <name evidence="1" type="ORF">EV702DRAFT_968751</name>
</gene>
<evidence type="ECO:0000313" key="1">
    <source>
        <dbReference type="EMBL" id="KAG1777920.1"/>
    </source>
</evidence>
<name>A0A9P6ZXC8_9AGAM</name>
<dbReference type="AlphaFoldDB" id="A0A9P6ZXC8"/>
<dbReference type="EMBL" id="JABBWD010000018">
    <property type="protein sequence ID" value="KAG1777920.1"/>
    <property type="molecule type" value="Genomic_DNA"/>
</dbReference>
<dbReference type="InterPro" id="IPR043047">
    <property type="entry name" value="Hri1_N_sf"/>
</dbReference>
<evidence type="ECO:0000313" key="2">
    <source>
        <dbReference type="Proteomes" id="UP000714275"/>
    </source>
</evidence>
<dbReference type="OrthoDB" id="4045395at2759"/>
<comment type="caution">
    <text evidence="1">The sequence shown here is derived from an EMBL/GenBank/DDBJ whole genome shotgun (WGS) entry which is preliminary data.</text>
</comment>
<proteinExistence type="predicted"/>
<sequence length="254" mass="28297">MDNSALEQPEPLLYGAPSITIRKNISRNGGQPFEDSDVLVLSSRSTSNMHSEDSTQLYLDLRLSKPLLPDSTITWGFAGIRVTLSSTPLRFRWNHYIDSQGRDGPPDEGTMTSCDGEEVETGIGVNPETGEQEQYEERWIDQPVTPATPFAFLTSSREPSESIGFIAILGDHALAMRQNHSPNDTEFQVVRMRILTSSSSEVLFKQNADTLLPLLESALCGFDDWKGSPWQRGQEITLQEDRWTVWDAGMTGGE</sequence>
<protein>
    <recommendedName>
        <fullName evidence="3">Protein HRI1</fullName>
    </recommendedName>
</protein>